<feature type="transmembrane region" description="Helical" evidence="1">
    <location>
        <begin position="20"/>
        <end position="44"/>
    </location>
</feature>
<dbReference type="EMBL" id="JACCBB010000001">
    <property type="protein sequence ID" value="NYD22601.1"/>
    <property type="molecule type" value="Genomic_DNA"/>
</dbReference>
<keyword evidence="3" id="KW-1185">Reference proteome</keyword>
<keyword evidence="1" id="KW-1133">Transmembrane helix</keyword>
<dbReference type="Proteomes" id="UP000521922">
    <property type="component" value="Unassembled WGS sequence"/>
</dbReference>
<protein>
    <submittedName>
        <fullName evidence="2">Uncharacterized protein</fullName>
    </submittedName>
</protein>
<feature type="transmembrane region" description="Helical" evidence="1">
    <location>
        <begin position="56"/>
        <end position="77"/>
    </location>
</feature>
<feature type="transmembrane region" description="Helical" evidence="1">
    <location>
        <begin position="84"/>
        <end position="100"/>
    </location>
</feature>
<gene>
    <name evidence="2" type="ORF">BJ968_002141</name>
</gene>
<accession>A0A7Y9DL46</accession>
<comment type="caution">
    <text evidence="2">The sequence shown here is derived from an EMBL/GenBank/DDBJ whole genome shotgun (WGS) entry which is preliminary data.</text>
</comment>
<keyword evidence="1" id="KW-0472">Membrane</keyword>
<keyword evidence="1" id="KW-0812">Transmembrane</keyword>
<feature type="transmembrane region" description="Helical" evidence="1">
    <location>
        <begin position="106"/>
        <end position="134"/>
    </location>
</feature>
<dbReference type="AlphaFoldDB" id="A0A7Y9DL46"/>
<evidence type="ECO:0000313" key="3">
    <source>
        <dbReference type="Proteomes" id="UP000521922"/>
    </source>
</evidence>
<evidence type="ECO:0000256" key="1">
    <source>
        <dbReference type="SAM" id="Phobius"/>
    </source>
</evidence>
<evidence type="ECO:0000313" key="2">
    <source>
        <dbReference type="EMBL" id="NYD22601.1"/>
    </source>
</evidence>
<dbReference type="RefSeq" id="WP_179751689.1">
    <property type="nucleotide sequence ID" value="NZ_BAAAGN010000034.1"/>
</dbReference>
<proteinExistence type="predicted"/>
<name>A0A7Y9DL46_9ACTN</name>
<reference evidence="2 3" key="1">
    <citation type="submission" date="2020-07" db="EMBL/GenBank/DDBJ databases">
        <title>Sequencing the genomes of 1000 actinobacteria strains.</title>
        <authorList>
            <person name="Klenk H.-P."/>
        </authorList>
    </citation>
    <scope>NUCLEOTIDE SEQUENCE [LARGE SCALE GENOMIC DNA]</scope>
    <source>
        <strain evidence="2 3">DSM 7487</strain>
    </source>
</reference>
<organism evidence="2 3">
    <name type="scientific">Kineococcus aurantiacus</name>
    <dbReference type="NCBI Taxonomy" id="37633"/>
    <lineage>
        <taxon>Bacteria</taxon>
        <taxon>Bacillati</taxon>
        <taxon>Actinomycetota</taxon>
        <taxon>Actinomycetes</taxon>
        <taxon>Kineosporiales</taxon>
        <taxon>Kineosporiaceae</taxon>
        <taxon>Kineococcus</taxon>
    </lineage>
</organism>
<sequence>MHPSDGQRSNSFFLPPTRRWPLLGQIGWWVLAALVGGVCGYAFVSASGWAGSEVPVGTVVGGGAAVAVVSVVAHLGIHPWWGPALVWAAFVVGTLPPLALEDALWLVAAAVLGGLVAGYVAVVNLGVLAVRALVRRRGWAESR</sequence>